<keyword evidence="4" id="KW-1185">Reference proteome</keyword>
<keyword evidence="1" id="KW-0472">Membrane</keyword>
<evidence type="ECO:0000313" key="4">
    <source>
        <dbReference type="Proteomes" id="UP000620224"/>
    </source>
</evidence>
<feature type="transmembrane region" description="Helical" evidence="1">
    <location>
        <begin position="76"/>
        <end position="96"/>
    </location>
</feature>
<name>A0A918J826_9ACTN</name>
<protein>
    <recommendedName>
        <fullName evidence="2">SPW repeat-containing integral membrane domain-containing protein</fullName>
    </recommendedName>
</protein>
<feature type="domain" description="SPW repeat-containing integral membrane" evidence="2">
    <location>
        <begin position="55"/>
        <end position="151"/>
    </location>
</feature>
<dbReference type="Pfam" id="PF03779">
    <property type="entry name" value="SPW"/>
    <property type="match status" value="1"/>
</dbReference>
<dbReference type="InterPro" id="IPR005530">
    <property type="entry name" value="SPW"/>
</dbReference>
<evidence type="ECO:0000256" key="1">
    <source>
        <dbReference type="SAM" id="Phobius"/>
    </source>
</evidence>
<keyword evidence="1" id="KW-0812">Transmembrane</keyword>
<reference evidence="3" key="1">
    <citation type="journal article" date="2014" name="Int. J. Syst. Evol. Microbiol.">
        <title>Complete genome sequence of Corynebacterium casei LMG S-19264T (=DSM 44701T), isolated from a smear-ripened cheese.</title>
        <authorList>
            <consortium name="US DOE Joint Genome Institute (JGI-PGF)"/>
            <person name="Walter F."/>
            <person name="Albersmeier A."/>
            <person name="Kalinowski J."/>
            <person name="Ruckert C."/>
        </authorList>
    </citation>
    <scope>NUCLEOTIDE SEQUENCE</scope>
    <source>
        <strain evidence="3">JCM 4490</strain>
    </source>
</reference>
<feature type="transmembrane region" description="Helical" evidence="1">
    <location>
        <begin position="139"/>
        <end position="157"/>
    </location>
</feature>
<dbReference type="EMBL" id="BMUE01000008">
    <property type="protein sequence ID" value="GGW58944.1"/>
    <property type="molecule type" value="Genomic_DNA"/>
</dbReference>
<dbReference type="Proteomes" id="UP000620224">
    <property type="component" value="Unassembled WGS sequence"/>
</dbReference>
<dbReference type="AlphaFoldDB" id="A0A918J826"/>
<feature type="transmembrane region" description="Helical" evidence="1">
    <location>
        <begin position="52"/>
        <end position="70"/>
    </location>
</feature>
<organism evidence="3 4">
    <name type="scientific">Streptomyces lucensis JCM 4490</name>
    <dbReference type="NCBI Taxonomy" id="1306176"/>
    <lineage>
        <taxon>Bacteria</taxon>
        <taxon>Bacillati</taxon>
        <taxon>Actinomycetota</taxon>
        <taxon>Actinomycetes</taxon>
        <taxon>Kitasatosporales</taxon>
        <taxon>Streptomycetaceae</taxon>
        <taxon>Streptomyces</taxon>
    </lineage>
</organism>
<gene>
    <name evidence="3" type="ORF">GCM10010503_40080</name>
</gene>
<sequence length="177" mass="18642">MGTRGWKILSRIEVKAMTTSHGPSMETHPDIVDMRMRHEMAERATSTPQGQAVGMMAFLTGIYLAASPWITGFNGLSTLAVNNLLVGLAYALLMSGGFGRAYERTHSMAWGACVLGAWTIIAPWVVAGDVSTTKTIVNNIITGAVALILALSASAAARAAESRKTGRGVASPYSSGR</sequence>
<evidence type="ECO:0000313" key="3">
    <source>
        <dbReference type="EMBL" id="GGW58944.1"/>
    </source>
</evidence>
<proteinExistence type="predicted"/>
<comment type="caution">
    <text evidence="3">The sequence shown here is derived from an EMBL/GenBank/DDBJ whole genome shotgun (WGS) entry which is preliminary data.</text>
</comment>
<accession>A0A918J826</accession>
<keyword evidence="1" id="KW-1133">Transmembrane helix</keyword>
<reference evidence="3" key="2">
    <citation type="submission" date="2020-09" db="EMBL/GenBank/DDBJ databases">
        <authorList>
            <person name="Sun Q."/>
            <person name="Ohkuma M."/>
        </authorList>
    </citation>
    <scope>NUCLEOTIDE SEQUENCE</scope>
    <source>
        <strain evidence="3">JCM 4490</strain>
    </source>
</reference>
<evidence type="ECO:0000259" key="2">
    <source>
        <dbReference type="Pfam" id="PF03779"/>
    </source>
</evidence>
<feature type="transmembrane region" description="Helical" evidence="1">
    <location>
        <begin position="108"/>
        <end position="127"/>
    </location>
</feature>